<keyword evidence="11" id="KW-0413">Isomerase</keyword>
<dbReference type="GO" id="GO:0005886">
    <property type="term" value="C:plasma membrane"/>
    <property type="evidence" value="ECO:0007669"/>
    <property type="project" value="UniProtKB-SubCell"/>
</dbReference>
<evidence type="ECO:0000256" key="4">
    <source>
        <dbReference type="ARBA" id="ARBA00022475"/>
    </source>
</evidence>
<dbReference type="GO" id="GO:0071978">
    <property type="term" value="P:bacterial-type flagellum-dependent swarming motility"/>
    <property type="evidence" value="ECO:0007669"/>
    <property type="project" value="TreeGrafter"/>
</dbReference>
<evidence type="ECO:0000313" key="11">
    <source>
        <dbReference type="EMBL" id="KFG89117.1"/>
    </source>
</evidence>
<dbReference type="AlphaFoldDB" id="A0A086P6U9"/>
<evidence type="ECO:0000256" key="10">
    <source>
        <dbReference type="RuleBase" id="RU364125"/>
    </source>
</evidence>
<comment type="function">
    <text evidence="1 10">Controls the rotational direction of flagella during chemotaxis.</text>
</comment>
<dbReference type="GO" id="GO:0016853">
    <property type="term" value="F:isomerase activity"/>
    <property type="evidence" value="ECO:0007669"/>
    <property type="project" value="UniProtKB-KW"/>
</dbReference>
<keyword evidence="10" id="KW-0997">Cell inner membrane</keyword>
<sequence>MSDEAKTKKKKGGGMKVILLIVVALVLGGVGTAGGLYAAGFFSKKEEGPKVDPKKPVLVLAGENAEEVAKAHGMGAEAHGKGGAAGHPGKGIDLPAPANPAAYQATYFQLQAPFTSNMSDTDAFAQISIAVSTYYDMRVIEAIKTHEMAIRSQVLMLLAQQPVEILATPEGKRQLQGRIKGVINDVLKQKTGYGGIDNVYFTNFVIQ</sequence>
<comment type="similarity">
    <text evidence="3 10">Belongs to the FliL family.</text>
</comment>
<evidence type="ECO:0000256" key="7">
    <source>
        <dbReference type="ARBA" id="ARBA00022779"/>
    </source>
</evidence>
<keyword evidence="5 10" id="KW-0145">Chemotaxis</keyword>
<dbReference type="Pfam" id="PF03748">
    <property type="entry name" value="FliL"/>
    <property type="match status" value="1"/>
</dbReference>
<name>A0A086P6U9_SPHHM</name>
<keyword evidence="9 10" id="KW-0472">Membrane</keyword>
<evidence type="ECO:0000256" key="3">
    <source>
        <dbReference type="ARBA" id="ARBA00008281"/>
    </source>
</evidence>
<dbReference type="PANTHER" id="PTHR35091">
    <property type="entry name" value="FLAGELLAR PROTEIN FLIL"/>
    <property type="match status" value="1"/>
</dbReference>
<dbReference type="PATRIC" id="fig|1219045.3.peg.2986"/>
<evidence type="ECO:0000256" key="1">
    <source>
        <dbReference type="ARBA" id="ARBA00002254"/>
    </source>
</evidence>
<keyword evidence="8" id="KW-1133">Transmembrane helix</keyword>
<keyword evidence="4" id="KW-1003">Cell membrane</keyword>
<dbReference type="InterPro" id="IPR005503">
    <property type="entry name" value="FliL"/>
</dbReference>
<proteinExistence type="inferred from homology"/>
<evidence type="ECO:0000256" key="5">
    <source>
        <dbReference type="ARBA" id="ARBA00022500"/>
    </source>
</evidence>
<dbReference type="eggNOG" id="COG1580">
    <property type="taxonomic scope" value="Bacteria"/>
</dbReference>
<dbReference type="PANTHER" id="PTHR35091:SF2">
    <property type="entry name" value="FLAGELLAR PROTEIN FLIL"/>
    <property type="match status" value="1"/>
</dbReference>
<organism evidence="11 12">
    <name type="scientific">Sphingobium herbicidovorans (strain ATCC 700291 / DSM 11019 / CCUG 56400 / KCTC 2939 / LMG 18315 / NBRC 16415 / MH)</name>
    <name type="common">Sphingomonas herbicidovorans</name>
    <dbReference type="NCBI Taxonomy" id="1219045"/>
    <lineage>
        <taxon>Bacteria</taxon>
        <taxon>Pseudomonadati</taxon>
        <taxon>Pseudomonadota</taxon>
        <taxon>Alphaproteobacteria</taxon>
        <taxon>Sphingomonadales</taxon>
        <taxon>Sphingomonadaceae</taxon>
        <taxon>Sphingobium</taxon>
    </lineage>
</organism>
<keyword evidence="6" id="KW-0812">Transmembrane</keyword>
<evidence type="ECO:0000256" key="2">
    <source>
        <dbReference type="ARBA" id="ARBA00004162"/>
    </source>
</evidence>
<reference evidence="11" key="1">
    <citation type="submission" date="2014-08" db="EMBL/GenBank/DDBJ databases">
        <title>Draft genome sequences of Sphingobium herbicidovorans.</title>
        <authorList>
            <person name="Gan H.M."/>
            <person name="Gan H.Y."/>
            <person name="Savka M.A."/>
        </authorList>
    </citation>
    <scope>NUCLEOTIDE SEQUENCE [LARGE SCALE GENOMIC DNA]</scope>
    <source>
        <strain evidence="11">NBRC 16415</strain>
    </source>
</reference>
<evidence type="ECO:0000256" key="9">
    <source>
        <dbReference type="ARBA" id="ARBA00023136"/>
    </source>
</evidence>
<evidence type="ECO:0000256" key="6">
    <source>
        <dbReference type="ARBA" id="ARBA00022692"/>
    </source>
</evidence>
<dbReference type="EMBL" id="JFZA02000034">
    <property type="protein sequence ID" value="KFG89117.1"/>
    <property type="molecule type" value="Genomic_DNA"/>
</dbReference>
<dbReference type="OrthoDB" id="7058946at2"/>
<dbReference type="Proteomes" id="UP000024284">
    <property type="component" value="Unassembled WGS sequence"/>
</dbReference>
<keyword evidence="12" id="KW-1185">Reference proteome</keyword>
<dbReference type="GO" id="GO:0009425">
    <property type="term" value="C:bacterial-type flagellum basal body"/>
    <property type="evidence" value="ECO:0007669"/>
    <property type="project" value="InterPro"/>
</dbReference>
<evidence type="ECO:0000256" key="8">
    <source>
        <dbReference type="ARBA" id="ARBA00022989"/>
    </source>
</evidence>
<accession>A0A086P6U9</accession>
<dbReference type="STRING" id="76947.GCA_002080435_02297"/>
<gene>
    <name evidence="11" type="ORF">BV98_002944</name>
</gene>
<keyword evidence="7 10" id="KW-0283">Flagellar rotation</keyword>
<protein>
    <recommendedName>
        <fullName evidence="10">Flagellar protein FliL</fullName>
    </recommendedName>
</protein>
<comment type="caution">
    <text evidence="11">The sequence shown here is derived from an EMBL/GenBank/DDBJ whole genome shotgun (WGS) entry which is preliminary data.</text>
</comment>
<dbReference type="GO" id="GO:0006935">
    <property type="term" value="P:chemotaxis"/>
    <property type="evidence" value="ECO:0007669"/>
    <property type="project" value="UniProtKB-KW"/>
</dbReference>
<comment type="subcellular location">
    <subcellularLocation>
        <location evidence="10">Cell inner membrane</location>
    </subcellularLocation>
    <subcellularLocation>
        <location evidence="2">Cell membrane</location>
        <topology evidence="2">Single-pass membrane protein</topology>
    </subcellularLocation>
</comment>
<dbReference type="RefSeq" id="WP_037467595.1">
    <property type="nucleotide sequence ID" value="NZ_BCZD01000009.1"/>
</dbReference>
<evidence type="ECO:0000313" key="12">
    <source>
        <dbReference type="Proteomes" id="UP000024284"/>
    </source>
</evidence>